<evidence type="ECO:0000256" key="12">
    <source>
        <dbReference type="ARBA" id="ARBA00033413"/>
    </source>
</evidence>
<evidence type="ECO:0000256" key="1">
    <source>
        <dbReference type="ARBA" id="ARBA00005051"/>
    </source>
</evidence>
<evidence type="ECO:0000256" key="8">
    <source>
        <dbReference type="ARBA" id="ARBA00022840"/>
    </source>
</evidence>
<evidence type="ECO:0000313" key="15">
    <source>
        <dbReference type="Proteomes" id="UP000281094"/>
    </source>
</evidence>
<dbReference type="GO" id="GO:0046654">
    <property type="term" value="P:tetrahydrofolate biosynthetic process"/>
    <property type="evidence" value="ECO:0007669"/>
    <property type="project" value="UniProtKB-UniPathway"/>
</dbReference>
<evidence type="ECO:0000256" key="2">
    <source>
        <dbReference type="ARBA" id="ARBA00005810"/>
    </source>
</evidence>
<evidence type="ECO:0000256" key="7">
    <source>
        <dbReference type="ARBA" id="ARBA00022777"/>
    </source>
</evidence>
<dbReference type="EC" id="2.7.6.3" evidence="3"/>
<protein>
    <recommendedName>
        <fullName evidence="4">2-amino-4-hydroxy-6-hydroxymethyldihydropteridine pyrophosphokinase</fullName>
        <ecNumber evidence="3">2.7.6.3</ecNumber>
    </recommendedName>
    <alternativeName>
        <fullName evidence="11">6-hydroxymethyl-7,8-dihydropterin pyrophosphokinase</fullName>
    </alternativeName>
    <alternativeName>
        <fullName evidence="12">7,8-dihydro-6-hydroxymethylpterin-pyrophosphokinase</fullName>
    </alternativeName>
</protein>
<keyword evidence="7 14" id="KW-0418">Kinase</keyword>
<dbReference type="NCBIfam" id="TIGR01498">
    <property type="entry name" value="folK"/>
    <property type="match status" value="1"/>
</dbReference>
<reference evidence="14 15" key="1">
    <citation type="submission" date="2018-10" db="EMBL/GenBank/DDBJ databases">
        <title>Notoacmeibacter sp. M2BS9Y-3-1, whole genome shotgun sequence.</title>
        <authorList>
            <person name="Tuo L."/>
        </authorList>
    </citation>
    <scope>NUCLEOTIDE SEQUENCE [LARGE SCALE GENOMIC DNA]</scope>
    <source>
        <strain evidence="14 15">M2BS9Y-3-1</strain>
    </source>
</reference>
<dbReference type="PANTHER" id="PTHR43071:SF1">
    <property type="entry name" value="2-AMINO-4-HYDROXY-6-HYDROXYMETHYLDIHYDROPTERIDINE PYROPHOSPHOKINASE"/>
    <property type="match status" value="1"/>
</dbReference>
<sequence>MIGLGGNLGDPQSAFIHALERLAAEESFEVTAVSSLWRTPPWGVADQPDYLNACVRGKTMLSAQSLLQRLLEAELAQGRVRKKRWGPRNIDLDLLFFGAHSIDEEGLVLPHPRLAERAFVLLPLAEIAPDWCYREDTIRSLAEAADPSGLEKIAAPGEWWRPG</sequence>
<evidence type="ECO:0000256" key="5">
    <source>
        <dbReference type="ARBA" id="ARBA00022679"/>
    </source>
</evidence>
<dbReference type="InterPro" id="IPR035907">
    <property type="entry name" value="Hppk_sf"/>
</dbReference>
<comment type="caution">
    <text evidence="14">The sequence shown here is derived from an EMBL/GenBank/DDBJ whole genome shotgun (WGS) entry which is preliminary data.</text>
</comment>
<dbReference type="GO" id="GO:0016301">
    <property type="term" value="F:kinase activity"/>
    <property type="evidence" value="ECO:0007669"/>
    <property type="project" value="UniProtKB-KW"/>
</dbReference>
<keyword evidence="15" id="KW-1185">Reference proteome</keyword>
<comment type="pathway">
    <text evidence="1">Cofactor biosynthesis; tetrahydrofolate biosynthesis; 2-amino-4-hydroxy-6-hydroxymethyl-7,8-dihydropteridine diphosphate from 7,8-dihydroneopterin triphosphate: step 4/4.</text>
</comment>
<keyword evidence="9" id="KW-0289">Folate biosynthesis</keyword>
<evidence type="ECO:0000313" key="14">
    <source>
        <dbReference type="EMBL" id="RLQ89420.1"/>
    </source>
</evidence>
<dbReference type="PANTHER" id="PTHR43071">
    <property type="entry name" value="2-AMINO-4-HYDROXY-6-HYDROXYMETHYLDIHYDROPTERIDINE PYROPHOSPHOKINASE"/>
    <property type="match status" value="1"/>
</dbReference>
<dbReference type="Proteomes" id="UP000281094">
    <property type="component" value="Unassembled WGS sequence"/>
</dbReference>
<proteinExistence type="inferred from homology"/>
<evidence type="ECO:0000256" key="3">
    <source>
        <dbReference type="ARBA" id="ARBA00013253"/>
    </source>
</evidence>
<dbReference type="GO" id="GO:0003848">
    <property type="term" value="F:2-amino-4-hydroxy-6-hydroxymethyldihydropteridine diphosphokinase activity"/>
    <property type="evidence" value="ECO:0007669"/>
    <property type="project" value="UniProtKB-EC"/>
</dbReference>
<dbReference type="InterPro" id="IPR000550">
    <property type="entry name" value="Hppk"/>
</dbReference>
<name>A0A3L7JFZ8_9HYPH</name>
<evidence type="ECO:0000256" key="9">
    <source>
        <dbReference type="ARBA" id="ARBA00022909"/>
    </source>
</evidence>
<comment type="function">
    <text evidence="10">Catalyzes the transfer of pyrophosphate from adenosine triphosphate (ATP) to 6-hydroxymethyl-7,8-dihydropterin, an enzymatic step in folate biosynthesis pathway.</text>
</comment>
<evidence type="ECO:0000259" key="13">
    <source>
        <dbReference type="PROSITE" id="PS00794"/>
    </source>
</evidence>
<comment type="similarity">
    <text evidence="2">Belongs to the HPPK family.</text>
</comment>
<organism evidence="14 15">
    <name type="scientific">Notoacmeibacter ruber</name>
    <dbReference type="NCBI Taxonomy" id="2670375"/>
    <lineage>
        <taxon>Bacteria</taxon>
        <taxon>Pseudomonadati</taxon>
        <taxon>Pseudomonadota</taxon>
        <taxon>Alphaproteobacteria</taxon>
        <taxon>Hyphomicrobiales</taxon>
        <taxon>Notoacmeibacteraceae</taxon>
        <taxon>Notoacmeibacter</taxon>
    </lineage>
</organism>
<dbReference type="GO" id="GO:0046656">
    <property type="term" value="P:folic acid biosynthetic process"/>
    <property type="evidence" value="ECO:0007669"/>
    <property type="project" value="UniProtKB-KW"/>
</dbReference>
<evidence type="ECO:0000256" key="4">
    <source>
        <dbReference type="ARBA" id="ARBA00016218"/>
    </source>
</evidence>
<dbReference type="PROSITE" id="PS00794">
    <property type="entry name" value="HPPK"/>
    <property type="match status" value="1"/>
</dbReference>
<gene>
    <name evidence="14" type="primary">folK</name>
    <name evidence="14" type="ORF">D8780_05255</name>
</gene>
<dbReference type="Gene3D" id="3.30.70.560">
    <property type="entry name" value="7,8-Dihydro-6-hydroxymethylpterin-pyrophosphokinase HPPK"/>
    <property type="match status" value="1"/>
</dbReference>
<keyword evidence="6" id="KW-0547">Nucleotide-binding</keyword>
<dbReference type="EMBL" id="RCWN01000001">
    <property type="protein sequence ID" value="RLQ89420.1"/>
    <property type="molecule type" value="Genomic_DNA"/>
</dbReference>
<evidence type="ECO:0000256" key="10">
    <source>
        <dbReference type="ARBA" id="ARBA00029409"/>
    </source>
</evidence>
<dbReference type="CDD" id="cd00483">
    <property type="entry name" value="HPPK"/>
    <property type="match status" value="1"/>
</dbReference>
<dbReference type="AlphaFoldDB" id="A0A3L7JFZ8"/>
<keyword evidence="5 14" id="KW-0808">Transferase</keyword>
<dbReference type="SUPFAM" id="SSF55083">
    <property type="entry name" value="6-hydroxymethyl-7,8-dihydropterin pyrophosphokinase, HPPK"/>
    <property type="match status" value="1"/>
</dbReference>
<keyword evidence="8" id="KW-0067">ATP-binding</keyword>
<accession>A0A3L7JFZ8</accession>
<dbReference type="Pfam" id="PF01288">
    <property type="entry name" value="HPPK"/>
    <property type="match status" value="1"/>
</dbReference>
<feature type="domain" description="7,8-dihydro-6-hydroxymethylpterin-pyrophosphokinase" evidence="13">
    <location>
        <begin position="84"/>
        <end position="95"/>
    </location>
</feature>
<dbReference type="GO" id="GO:0005524">
    <property type="term" value="F:ATP binding"/>
    <property type="evidence" value="ECO:0007669"/>
    <property type="project" value="UniProtKB-KW"/>
</dbReference>
<dbReference type="UniPathway" id="UPA00077">
    <property type="reaction ID" value="UER00155"/>
</dbReference>
<evidence type="ECO:0000256" key="11">
    <source>
        <dbReference type="ARBA" id="ARBA00029766"/>
    </source>
</evidence>
<evidence type="ECO:0000256" key="6">
    <source>
        <dbReference type="ARBA" id="ARBA00022741"/>
    </source>
</evidence>